<sequence>MAMELTELSAGALMRLMADRETCPSEVMAAFLDRIASTNETINAIVAMRSRDELMAEARAMDRAAISGPLHGLPIAIKDLLATNGITTSWGSPIHASFVPREDALAVARMKKAGAIVIGKTNTPEWGHGSHSFNPVYGVTRNPYDTERSAGGSSGGTAAALAARMQVLADGSDMMGSLRNPAAFCNVYGFRPTWGLVPSERGGDAFFNTMATLGPMARTPEDLVRLLDVLAQPDPGVPFDRPRGAFLAEHCPADPRGLRIGWLGNWDGAYSCEDGIIDACEGGLRVLEELGADIEPVAPSFPAELLWQAWTVLRSIAIFGSKRALWRDPSTRDLIKPETIWEIESGAARNADDICTASEIRSRWYTVAQELFQRYDFLVMPAAQVWPFPADWRWPRTVAGVEMDTYHRWMEIVVPISLIGLPSLAVPVGFNSQGLPTGMQIIGTTGADASVLALGAAYHDATQWPQRYPPLPGPPPVPHGIGSAAVSP</sequence>
<comment type="caution">
    <text evidence="2">The sequence shown here is derived from an EMBL/GenBank/DDBJ whole genome shotgun (WGS) entry which is preliminary data.</text>
</comment>
<dbReference type="NCBIfam" id="NF005686">
    <property type="entry name" value="PRK07486.1"/>
    <property type="match status" value="1"/>
</dbReference>
<name>K2NY14_9HYPH</name>
<protein>
    <submittedName>
        <fullName evidence="2">Amidase</fullName>
        <ecNumber evidence="2">3.5.1.4</ecNumber>
    </submittedName>
</protein>
<feature type="domain" description="Amidase" evidence="1">
    <location>
        <begin position="26"/>
        <end position="452"/>
    </location>
</feature>
<dbReference type="InterPro" id="IPR036928">
    <property type="entry name" value="AS_sf"/>
</dbReference>
<keyword evidence="3" id="KW-1185">Reference proteome</keyword>
<dbReference type="Gene3D" id="3.90.1300.10">
    <property type="entry name" value="Amidase signature (AS) domain"/>
    <property type="match status" value="1"/>
</dbReference>
<dbReference type="STRING" id="721133.SAMN05216176_12411"/>
<evidence type="ECO:0000259" key="1">
    <source>
        <dbReference type="Pfam" id="PF01425"/>
    </source>
</evidence>
<dbReference type="InterPro" id="IPR000120">
    <property type="entry name" value="Amidase"/>
</dbReference>
<keyword evidence="2" id="KW-0378">Hydrolase</keyword>
<accession>K2NY14</accession>
<dbReference type="GO" id="GO:0004040">
    <property type="term" value="F:amidase activity"/>
    <property type="evidence" value="ECO:0007669"/>
    <property type="project" value="UniProtKB-EC"/>
</dbReference>
<evidence type="ECO:0000313" key="2">
    <source>
        <dbReference type="EMBL" id="EKF39966.1"/>
    </source>
</evidence>
<dbReference type="AlphaFoldDB" id="K2NY14"/>
<dbReference type="EC" id="3.5.1.4" evidence="2"/>
<organism evidence="2 3">
    <name type="scientific">Nitratireductor indicus C115</name>
    <dbReference type="NCBI Taxonomy" id="1231190"/>
    <lineage>
        <taxon>Bacteria</taxon>
        <taxon>Pseudomonadati</taxon>
        <taxon>Pseudomonadota</taxon>
        <taxon>Alphaproteobacteria</taxon>
        <taxon>Hyphomicrobiales</taxon>
        <taxon>Phyllobacteriaceae</taxon>
        <taxon>Nitratireductor</taxon>
    </lineage>
</organism>
<dbReference type="PANTHER" id="PTHR11895:SF76">
    <property type="entry name" value="INDOLEACETAMIDE HYDROLASE"/>
    <property type="match status" value="1"/>
</dbReference>
<evidence type="ECO:0000313" key="3">
    <source>
        <dbReference type="Proteomes" id="UP000007374"/>
    </source>
</evidence>
<dbReference type="Proteomes" id="UP000007374">
    <property type="component" value="Unassembled WGS sequence"/>
</dbReference>
<dbReference type="eggNOG" id="COG0154">
    <property type="taxonomic scope" value="Bacteria"/>
</dbReference>
<dbReference type="SUPFAM" id="SSF75304">
    <property type="entry name" value="Amidase signature (AS) enzymes"/>
    <property type="match status" value="1"/>
</dbReference>
<dbReference type="PATRIC" id="fig|1231190.3.peg.4782"/>
<dbReference type="InterPro" id="IPR023631">
    <property type="entry name" value="Amidase_dom"/>
</dbReference>
<dbReference type="PANTHER" id="PTHR11895">
    <property type="entry name" value="TRANSAMIDASE"/>
    <property type="match status" value="1"/>
</dbReference>
<gene>
    <name evidence="2" type="ORF">NA8A_23212</name>
</gene>
<proteinExistence type="predicted"/>
<dbReference type="Pfam" id="PF01425">
    <property type="entry name" value="Amidase"/>
    <property type="match status" value="1"/>
</dbReference>
<reference evidence="2 3" key="1">
    <citation type="journal article" date="2012" name="J. Bacteriol.">
        <title>Genome Sequence of Nitratireductor indicus Type Strain C115.</title>
        <authorList>
            <person name="Lai Q."/>
            <person name="Li G."/>
            <person name="Yu Z."/>
            <person name="Shao Z."/>
        </authorList>
    </citation>
    <scope>NUCLEOTIDE SEQUENCE [LARGE SCALE GENOMIC DNA]</scope>
    <source>
        <strain evidence="2 3">C115</strain>
    </source>
</reference>
<dbReference type="EMBL" id="AMSI01000031">
    <property type="protein sequence ID" value="EKF39966.1"/>
    <property type="molecule type" value="Genomic_DNA"/>
</dbReference>